<protein>
    <recommendedName>
        <fullName evidence="4 5">Large ribosomal subunit protein eL34</fullName>
    </recommendedName>
</protein>
<dbReference type="SMR" id="A0A832WJE8"/>
<dbReference type="RefSeq" id="WP_048053346.1">
    <property type="nucleotide sequence ID" value="NZ_DUJN01000002.1"/>
</dbReference>
<proteinExistence type="inferred from homology"/>
<evidence type="ECO:0000256" key="1">
    <source>
        <dbReference type="ARBA" id="ARBA00009875"/>
    </source>
</evidence>
<dbReference type="PROSITE" id="PS01145">
    <property type="entry name" value="RIBOSOMAL_L34E"/>
    <property type="match status" value="1"/>
</dbReference>
<dbReference type="GO" id="GO:0006412">
    <property type="term" value="P:translation"/>
    <property type="evidence" value="ECO:0007669"/>
    <property type="project" value="UniProtKB-UniRule"/>
</dbReference>
<dbReference type="GO" id="GO:0005840">
    <property type="term" value="C:ribosome"/>
    <property type="evidence" value="ECO:0007669"/>
    <property type="project" value="UniProtKB-KW"/>
</dbReference>
<dbReference type="PRINTS" id="PR01250">
    <property type="entry name" value="RIBOSOMALL34"/>
</dbReference>
<dbReference type="Pfam" id="PF01199">
    <property type="entry name" value="Ribosomal_L34e"/>
    <property type="match status" value="1"/>
</dbReference>
<organism evidence="7 8">
    <name type="scientific">Pyrococcus horikoshii</name>
    <dbReference type="NCBI Taxonomy" id="53953"/>
    <lineage>
        <taxon>Archaea</taxon>
        <taxon>Methanobacteriati</taxon>
        <taxon>Methanobacteriota</taxon>
        <taxon>Thermococci</taxon>
        <taxon>Thermococcales</taxon>
        <taxon>Thermococcaceae</taxon>
        <taxon>Pyrococcus</taxon>
    </lineage>
</organism>
<dbReference type="InterPro" id="IPR038562">
    <property type="entry name" value="Ribosomal_eL34_C_sf"/>
</dbReference>
<comment type="caution">
    <text evidence="7">The sequence shown here is derived from an EMBL/GenBank/DDBJ whole genome shotgun (WGS) entry which is preliminary data.</text>
</comment>
<dbReference type="Proteomes" id="UP000617544">
    <property type="component" value="Unassembled WGS sequence"/>
</dbReference>
<dbReference type="InterPro" id="IPR047868">
    <property type="entry name" value="Ribosomal_L34e_arc-type"/>
</dbReference>
<evidence type="ECO:0000256" key="4">
    <source>
        <dbReference type="ARBA" id="ARBA00035227"/>
    </source>
</evidence>
<feature type="region of interest" description="Disordered" evidence="6">
    <location>
        <begin position="48"/>
        <end position="69"/>
    </location>
</feature>
<evidence type="ECO:0000256" key="2">
    <source>
        <dbReference type="ARBA" id="ARBA00022980"/>
    </source>
</evidence>
<dbReference type="Gene3D" id="6.20.340.10">
    <property type="match status" value="1"/>
</dbReference>
<dbReference type="InterPro" id="IPR008195">
    <property type="entry name" value="Ribosomal_eL34"/>
</dbReference>
<dbReference type="HAMAP" id="MF_00349">
    <property type="entry name" value="Ribosomal_eL34"/>
    <property type="match status" value="1"/>
</dbReference>
<reference evidence="7" key="1">
    <citation type="journal article" date="2020" name="bioRxiv">
        <title>A rank-normalized archaeal taxonomy based on genome phylogeny resolves widespread incomplete and uneven classifications.</title>
        <authorList>
            <person name="Rinke C."/>
            <person name="Chuvochina M."/>
            <person name="Mussig A.J."/>
            <person name="Chaumeil P.-A."/>
            <person name="Waite D.W."/>
            <person name="Whitman W.B."/>
            <person name="Parks D.H."/>
            <person name="Hugenholtz P."/>
        </authorList>
    </citation>
    <scope>NUCLEOTIDE SEQUENCE</scope>
    <source>
        <strain evidence="7">UBA8834</strain>
    </source>
</reference>
<dbReference type="OMA" id="MYRSRSW"/>
<dbReference type="GO" id="GO:1990904">
    <property type="term" value="C:ribonucleoprotein complex"/>
    <property type="evidence" value="ECO:0007669"/>
    <property type="project" value="UniProtKB-KW"/>
</dbReference>
<accession>A0A832WJE8</accession>
<evidence type="ECO:0000256" key="3">
    <source>
        <dbReference type="ARBA" id="ARBA00023274"/>
    </source>
</evidence>
<name>A0A832WJE8_PYRHR</name>
<evidence type="ECO:0000256" key="5">
    <source>
        <dbReference type="HAMAP-Rule" id="MF_00349"/>
    </source>
</evidence>
<dbReference type="InterPro" id="IPR018065">
    <property type="entry name" value="Ribosomal_eL34_CS"/>
</dbReference>
<comment type="similarity">
    <text evidence="1 5">Belongs to the eukaryotic ribosomal protein eL34 family.</text>
</comment>
<gene>
    <name evidence="5" type="primary">rpl34e</name>
    <name evidence="7" type="ORF">HA331_00605</name>
</gene>
<dbReference type="GO" id="GO:0003735">
    <property type="term" value="F:structural constituent of ribosome"/>
    <property type="evidence" value="ECO:0007669"/>
    <property type="project" value="InterPro"/>
</dbReference>
<dbReference type="PANTHER" id="PTHR10759">
    <property type="entry name" value="60S RIBOSOMAL PROTEIN L34"/>
    <property type="match status" value="1"/>
</dbReference>
<sequence length="91" mass="10914">MKPMYRSRSWRRKYVRTPGGRVVVHFERKKPKIAHCAICGRPLNGIPRGRPVEMRKLPKTKKRPERPMPYLCPRCMRRVMKEQIRSQIMKG</sequence>
<keyword evidence="2 5" id="KW-0689">Ribosomal protein</keyword>
<dbReference type="EMBL" id="DUJN01000002">
    <property type="protein sequence ID" value="HII60274.1"/>
    <property type="molecule type" value="Genomic_DNA"/>
</dbReference>
<dbReference type="AlphaFoldDB" id="A0A832WJE8"/>
<dbReference type="GeneID" id="1443590"/>
<evidence type="ECO:0000313" key="8">
    <source>
        <dbReference type="Proteomes" id="UP000617544"/>
    </source>
</evidence>
<keyword evidence="3 5" id="KW-0687">Ribonucleoprotein</keyword>
<evidence type="ECO:0000256" key="6">
    <source>
        <dbReference type="SAM" id="MobiDB-lite"/>
    </source>
</evidence>
<dbReference type="NCBIfam" id="NF003143">
    <property type="entry name" value="PRK04059.1"/>
    <property type="match status" value="1"/>
</dbReference>
<evidence type="ECO:0000313" key="7">
    <source>
        <dbReference type="EMBL" id="HII60274.1"/>
    </source>
</evidence>